<dbReference type="InterPro" id="IPR007844">
    <property type="entry name" value="AsmA"/>
</dbReference>
<dbReference type="EMBL" id="JBHSDU010000014">
    <property type="protein sequence ID" value="MFC4312433.1"/>
    <property type="molecule type" value="Genomic_DNA"/>
</dbReference>
<evidence type="ECO:0000313" key="4">
    <source>
        <dbReference type="Proteomes" id="UP001595904"/>
    </source>
</evidence>
<keyword evidence="4" id="KW-1185">Reference proteome</keyword>
<proteinExistence type="predicted"/>
<evidence type="ECO:0000313" key="3">
    <source>
        <dbReference type="EMBL" id="MFC4312433.1"/>
    </source>
</evidence>
<comment type="caution">
    <text evidence="3">The sequence shown here is derived from an EMBL/GenBank/DDBJ whole genome shotgun (WGS) entry which is preliminary data.</text>
</comment>
<dbReference type="RefSeq" id="WP_380601815.1">
    <property type="nucleotide sequence ID" value="NZ_JBHSDU010000014.1"/>
</dbReference>
<dbReference type="Proteomes" id="UP001595904">
    <property type="component" value="Unassembled WGS sequence"/>
</dbReference>
<organism evidence="3 4">
    <name type="scientific">Steroidobacter flavus</name>
    <dbReference type="NCBI Taxonomy" id="1842136"/>
    <lineage>
        <taxon>Bacteria</taxon>
        <taxon>Pseudomonadati</taxon>
        <taxon>Pseudomonadota</taxon>
        <taxon>Gammaproteobacteria</taxon>
        <taxon>Steroidobacterales</taxon>
        <taxon>Steroidobacteraceae</taxon>
        <taxon>Steroidobacter</taxon>
    </lineage>
</organism>
<name>A0ABV8SXT4_9GAMM</name>
<sequence>MRSPTWRAVLKWTALSVAGLFVLILLLLAFADWNRLKGPVERMASARSGRTVKIDGPLDVHLWSLTPRASVEGLVIGNPPWEANRPMARIDRLNVQLKLLPLFKGDIILPRVELVRPEVYLHRDVQGRANWTFQNTRPSNAPAGKPPKLPVIRDFLIDDGRLTIRDEILKLKVDGTVQAHESIAEKETFAFHVKGKGTINEQPFNLSVGGGPLINLDPDEPYPFKLQVRAGDIRVESDGTVKKPFDLGKVALNVHAKGGDLADLYYLTQLALPNTPPFELSAHVERNVKMVKVTKLAGKVGQSDIGGALTIDASRKRPAVTGDLHSRQLRLKDLAASLGSEPETPGSLEGAAEASKPAAKNPNARLFPTSHLQVDRVRAMDADVRFEARTIDAGSVPMQKVAFHVKLDDGVLALAPFELELPQGQLSGTARIDARGKIPQTKLDLRAKDVQLDQLKGKKPDAQPPLTGVLQGRAVIEGQGDSVHDLMADADGRVSFILPSGQVNAAFAELTGINVARGLGLLLKGDDEKAPIRCGVAQFEVKDGRMRADNVVFDTKDVRIQGRGEIRLGPEELDLSIKGEPKKLRIARLRTPVEVHGHLRDPSIGVDVGKVATQGAVATAIGAVLTPIAAIVAFVDPGLAKNENCAALLDSA</sequence>
<dbReference type="PANTHER" id="PTHR30441:SF9">
    <property type="entry name" value="ASMA FAMILY PROTEIN YHJG"/>
    <property type="match status" value="1"/>
</dbReference>
<evidence type="ECO:0000256" key="1">
    <source>
        <dbReference type="SAM" id="MobiDB-lite"/>
    </source>
</evidence>
<reference evidence="4" key="1">
    <citation type="journal article" date="2019" name="Int. J. Syst. Evol. Microbiol.">
        <title>The Global Catalogue of Microorganisms (GCM) 10K type strain sequencing project: providing services to taxonomists for standard genome sequencing and annotation.</title>
        <authorList>
            <consortium name="The Broad Institute Genomics Platform"/>
            <consortium name="The Broad Institute Genome Sequencing Center for Infectious Disease"/>
            <person name="Wu L."/>
            <person name="Ma J."/>
        </authorList>
    </citation>
    <scope>NUCLEOTIDE SEQUENCE [LARGE SCALE GENOMIC DNA]</scope>
    <source>
        <strain evidence="4">CGMCC 1.10759</strain>
    </source>
</reference>
<feature type="domain" description="AsmA" evidence="2">
    <location>
        <begin position="176"/>
        <end position="548"/>
    </location>
</feature>
<gene>
    <name evidence="3" type="ORF">ACFPN2_25345</name>
</gene>
<dbReference type="Pfam" id="PF05170">
    <property type="entry name" value="AsmA"/>
    <property type="match status" value="2"/>
</dbReference>
<dbReference type="InterPro" id="IPR052894">
    <property type="entry name" value="AsmA-related"/>
</dbReference>
<feature type="domain" description="AsmA" evidence="2">
    <location>
        <begin position="8"/>
        <end position="139"/>
    </location>
</feature>
<dbReference type="PANTHER" id="PTHR30441">
    <property type="entry name" value="DUF748 DOMAIN-CONTAINING PROTEIN"/>
    <property type="match status" value="1"/>
</dbReference>
<protein>
    <submittedName>
        <fullName evidence="3">AsmA family protein</fullName>
    </submittedName>
</protein>
<accession>A0ABV8SXT4</accession>
<feature type="region of interest" description="Disordered" evidence="1">
    <location>
        <begin position="338"/>
        <end position="364"/>
    </location>
</feature>
<evidence type="ECO:0000259" key="2">
    <source>
        <dbReference type="Pfam" id="PF05170"/>
    </source>
</evidence>